<protein>
    <submittedName>
        <fullName evidence="2">Uncharacterized protein</fullName>
    </submittedName>
</protein>
<proteinExistence type="predicted"/>
<gene>
    <name evidence="2" type="ORF">HMPREF9140_00726</name>
</gene>
<accession>H1Q1D8</accession>
<comment type="caution">
    <text evidence="2">The sequence shown here is derived from an EMBL/GenBank/DDBJ whole genome shotgun (WGS) entry which is preliminary data.</text>
</comment>
<dbReference type="RefSeq" id="WP_006951804.1">
    <property type="nucleotide sequence ID" value="NZ_JH594521.1"/>
</dbReference>
<dbReference type="EMBL" id="AGWK01000021">
    <property type="protein sequence ID" value="EHO72319.1"/>
    <property type="molecule type" value="Genomic_DNA"/>
</dbReference>
<sequence>MKKVFLSLAFMLVAGVGTISAHPVTVTLSNGMKFTLESSKFKNGLDMAIEVARLENVFGHIDMSIINKDISYTPEFW</sequence>
<dbReference type="HOGENOM" id="CLU_2635112_0_0_10"/>
<dbReference type="STRING" id="883158.HMPREF9140_00726"/>
<keyword evidence="3" id="KW-1185">Reference proteome</keyword>
<dbReference type="Proteomes" id="UP000016023">
    <property type="component" value="Unassembled WGS sequence"/>
</dbReference>
<reference evidence="2 3" key="1">
    <citation type="submission" date="2011-12" db="EMBL/GenBank/DDBJ databases">
        <title>The Genome Sequence of Prevotella micans F0438.</title>
        <authorList>
            <consortium name="The Broad Institute Genome Sequencing Platform"/>
            <person name="Earl A."/>
            <person name="Ward D."/>
            <person name="Feldgarden M."/>
            <person name="Gevers D."/>
            <person name="Izard J."/>
            <person name="Baranova O.V."/>
            <person name="Blanton J.M."/>
            <person name="Wade W.G."/>
            <person name="Dewhirst F.E."/>
            <person name="Young S.K."/>
            <person name="Zeng Q."/>
            <person name="Gargeya S."/>
            <person name="Fitzgerald M."/>
            <person name="Haas B."/>
            <person name="Abouelleil A."/>
            <person name="Alvarado L."/>
            <person name="Arachchi H.M."/>
            <person name="Berlin A."/>
            <person name="Chapman S.B."/>
            <person name="Gearin G."/>
            <person name="Goldberg J."/>
            <person name="Griggs A."/>
            <person name="Gujja S."/>
            <person name="Hansen M."/>
            <person name="Heiman D."/>
            <person name="Howarth C."/>
            <person name="Larimer J."/>
            <person name="Lui A."/>
            <person name="MacDonald P.J.P."/>
            <person name="McCowen C."/>
            <person name="Montmayeur A."/>
            <person name="Murphy C."/>
            <person name="Neiman D."/>
            <person name="Pearson M."/>
            <person name="Priest M."/>
            <person name="Roberts A."/>
            <person name="Saif S."/>
            <person name="Shea T."/>
            <person name="Sisk P."/>
            <person name="Stolte C."/>
            <person name="Sykes S."/>
            <person name="Wortman J."/>
            <person name="Nusbaum C."/>
            <person name="Birren B."/>
        </authorList>
    </citation>
    <scope>NUCLEOTIDE SEQUENCE [LARGE SCALE GENOMIC DNA]</scope>
    <source>
        <strain evidence="2 3">F0438</strain>
    </source>
</reference>
<name>H1Q1D8_9BACT</name>
<evidence type="ECO:0000256" key="1">
    <source>
        <dbReference type="SAM" id="SignalP"/>
    </source>
</evidence>
<feature type="signal peptide" evidence="1">
    <location>
        <begin position="1"/>
        <end position="21"/>
    </location>
</feature>
<evidence type="ECO:0000313" key="3">
    <source>
        <dbReference type="Proteomes" id="UP000016023"/>
    </source>
</evidence>
<organism evidence="2 3">
    <name type="scientific">Prevotella micans F0438</name>
    <dbReference type="NCBI Taxonomy" id="883158"/>
    <lineage>
        <taxon>Bacteria</taxon>
        <taxon>Pseudomonadati</taxon>
        <taxon>Bacteroidota</taxon>
        <taxon>Bacteroidia</taxon>
        <taxon>Bacteroidales</taxon>
        <taxon>Prevotellaceae</taxon>
        <taxon>Prevotella</taxon>
    </lineage>
</organism>
<feature type="chain" id="PRO_5003552841" evidence="1">
    <location>
        <begin position="22"/>
        <end position="77"/>
    </location>
</feature>
<dbReference type="AlphaFoldDB" id="H1Q1D8"/>
<keyword evidence="1" id="KW-0732">Signal</keyword>
<evidence type="ECO:0000313" key="2">
    <source>
        <dbReference type="EMBL" id="EHO72319.1"/>
    </source>
</evidence>